<dbReference type="PIRSF" id="PIRSF002419">
    <property type="entry name" value="Tetraspanin"/>
    <property type="match status" value="1"/>
</dbReference>
<accession>A0AAN7NYS2</accession>
<dbReference type="InterPro" id="IPR000301">
    <property type="entry name" value="Tetraspanin_animals"/>
</dbReference>
<keyword evidence="8" id="KW-1185">Reference proteome</keyword>
<proteinExistence type="inferred from homology"/>
<dbReference type="CDD" id="cd03127">
    <property type="entry name" value="tetraspanin_LEL"/>
    <property type="match status" value="1"/>
</dbReference>
<protein>
    <recommendedName>
        <fullName evidence="6">Tetraspanin</fullName>
    </recommendedName>
</protein>
<feature type="transmembrane region" description="Helical" evidence="6">
    <location>
        <begin position="88"/>
        <end position="107"/>
    </location>
</feature>
<feature type="transmembrane region" description="Helical" evidence="6">
    <location>
        <begin position="12"/>
        <end position="35"/>
    </location>
</feature>
<keyword evidence="4 6" id="KW-1133">Transmembrane helix</keyword>
<dbReference type="InterPro" id="IPR018499">
    <property type="entry name" value="Tetraspanin/Peripherin"/>
</dbReference>
<dbReference type="GO" id="GO:0005886">
    <property type="term" value="C:plasma membrane"/>
    <property type="evidence" value="ECO:0007669"/>
    <property type="project" value="TreeGrafter"/>
</dbReference>
<keyword evidence="5 6" id="KW-0472">Membrane</keyword>
<evidence type="ECO:0000256" key="5">
    <source>
        <dbReference type="ARBA" id="ARBA00023136"/>
    </source>
</evidence>
<evidence type="ECO:0000256" key="6">
    <source>
        <dbReference type="RuleBase" id="RU361218"/>
    </source>
</evidence>
<dbReference type="SUPFAM" id="SSF48652">
    <property type="entry name" value="Tetraspanin"/>
    <property type="match status" value="1"/>
</dbReference>
<dbReference type="Proteomes" id="UP001353858">
    <property type="component" value="Unassembled WGS sequence"/>
</dbReference>
<dbReference type="InterPro" id="IPR008952">
    <property type="entry name" value="Tetraspanin_EC2_sf"/>
</dbReference>
<feature type="transmembrane region" description="Helical" evidence="6">
    <location>
        <begin position="55"/>
        <end position="76"/>
    </location>
</feature>
<comment type="subcellular location">
    <subcellularLocation>
        <location evidence="1 6">Membrane</location>
        <topology evidence="1 6">Multi-pass membrane protein</topology>
    </subcellularLocation>
</comment>
<comment type="caution">
    <text evidence="7">The sequence shown here is derived from an EMBL/GenBank/DDBJ whole genome shotgun (WGS) entry which is preliminary data.</text>
</comment>
<dbReference type="PANTHER" id="PTHR19282:SF456">
    <property type="entry name" value="CD63 MOLECULE"/>
    <property type="match status" value="1"/>
</dbReference>
<reference evidence="8" key="1">
    <citation type="submission" date="2023-01" db="EMBL/GenBank/DDBJ databases">
        <title>Key to firefly adult light organ development and bioluminescence: homeobox transcription factors regulate luciferase expression and transportation to peroxisome.</title>
        <authorList>
            <person name="Fu X."/>
        </authorList>
    </citation>
    <scope>NUCLEOTIDE SEQUENCE [LARGE SCALE GENOMIC DNA]</scope>
</reference>
<evidence type="ECO:0000256" key="3">
    <source>
        <dbReference type="ARBA" id="ARBA00022692"/>
    </source>
</evidence>
<dbReference type="EMBL" id="JARPUR010000005">
    <property type="protein sequence ID" value="KAK4876280.1"/>
    <property type="molecule type" value="Genomic_DNA"/>
</dbReference>
<evidence type="ECO:0000256" key="4">
    <source>
        <dbReference type="ARBA" id="ARBA00022989"/>
    </source>
</evidence>
<evidence type="ECO:0000256" key="2">
    <source>
        <dbReference type="ARBA" id="ARBA00006840"/>
    </source>
</evidence>
<feature type="transmembrane region" description="Helical" evidence="6">
    <location>
        <begin position="208"/>
        <end position="230"/>
    </location>
</feature>
<dbReference type="Gene3D" id="1.10.1450.10">
    <property type="entry name" value="Tetraspanin"/>
    <property type="match status" value="1"/>
</dbReference>
<name>A0AAN7NYS2_9COLE</name>
<dbReference type="PANTHER" id="PTHR19282">
    <property type="entry name" value="TETRASPANIN"/>
    <property type="match status" value="1"/>
</dbReference>
<dbReference type="Pfam" id="PF00335">
    <property type="entry name" value="Tetraspanin"/>
    <property type="match status" value="1"/>
</dbReference>
<keyword evidence="3 6" id="KW-0812">Transmembrane</keyword>
<sequence length="243" mass="26976">MTLAWTSSCIKYLLFVFNLLFVITGIIILSLGVSIKAYFTNYDFFLDDKYFSTPNLLIAIGTIIFLVAFFGCCGAIKESFCMTITFSVLLILIFVLEFAAGISGYVLRNQTADFLVGKLNSTMYQYEPNKTDANASRVWDGIQTEFKCCGVHNYTDWYGVKQLQEMLPLSCCGPQWGSVGTGSCNANTNTLYQKGCVEGFGEFVEDNAFTLASAALVLAFIQLLGIIFACHLSKQIKKNYETV</sequence>
<comment type="similarity">
    <text evidence="2 6">Belongs to the tetraspanin (TM4SF) family.</text>
</comment>
<dbReference type="AlphaFoldDB" id="A0AAN7NYS2"/>
<organism evidence="7 8">
    <name type="scientific">Aquatica leii</name>
    <dbReference type="NCBI Taxonomy" id="1421715"/>
    <lineage>
        <taxon>Eukaryota</taxon>
        <taxon>Metazoa</taxon>
        <taxon>Ecdysozoa</taxon>
        <taxon>Arthropoda</taxon>
        <taxon>Hexapoda</taxon>
        <taxon>Insecta</taxon>
        <taxon>Pterygota</taxon>
        <taxon>Neoptera</taxon>
        <taxon>Endopterygota</taxon>
        <taxon>Coleoptera</taxon>
        <taxon>Polyphaga</taxon>
        <taxon>Elateriformia</taxon>
        <taxon>Elateroidea</taxon>
        <taxon>Lampyridae</taxon>
        <taxon>Luciolinae</taxon>
        <taxon>Aquatica</taxon>
    </lineage>
</organism>
<evidence type="ECO:0000313" key="7">
    <source>
        <dbReference type="EMBL" id="KAK4876280.1"/>
    </source>
</evidence>
<evidence type="ECO:0000313" key="8">
    <source>
        <dbReference type="Proteomes" id="UP001353858"/>
    </source>
</evidence>
<dbReference type="PRINTS" id="PR00259">
    <property type="entry name" value="TMFOUR"/>
</dbReference>
<gene>
    <name evidence="7" type="ORF">RN001_012702</name>
</gene>
<evidence type="ECO:0000256" key="1">
    <source>
        <dbReference type="ARBA" id="ARBA00004141"/>
    </source>
</evidence>